<sequence length="91" mass="10152">MRTNFREIAAAINPSIARVSFDPLPTSQCSISGRRRAINSPCEIRYHGDLERPYGGATLVTWKPSVAISRERLTFWCHSGLLQKLLAFSGC</sequence>
<evidence type="ECO:0000313" key="2">
    <source>
        <dbReference type="Proteomes" id="UP000323506"/>
    </source>
</evidence>
<organism evidence="1 2">
    <name type="scientific">Gossypium darwinii</name>
    <name type="common">Darwin's cotton</name>
    <name type="synonym">Gossypium barbadense var. darwinii</name>
    <dbReference type="NCBI Taxonomy" id="34276"/>
    <lineage>
        <taxon>Eukaryota</taxon>
        <taxon>Viridiplantae</taxon>
        <taxon>Streptophyta</taxon>
        <taxon>Embryophyta</taxon>
        <taxon>Tracheophyta</taxon>
        <taxon>Spermatophyta</taxon>
        <taxon>Magnoliopsida</taxon>
        <taxon>eudicotyledons</taxon>
        <taxon>Gunneridae</taxon>
        <taxon>Pentapetalae</taxon>
        <taxon>rosids</taxon>
        <taxon>malvids</taxon>
        <taxon>Malvales</taxon>
        <taxon>Malvaceae</taxon>
        <taxon>Malvoideae</taxon>
        <taxon>Gossypium</taxon>
    </lineage>
</organism>
<evidence type="ECO:0000313" key="1">
    <source>
        <dbReference type="EMBL" id="TYG88480.1"/>
    </source>
</evidence>
<dbReference type="Proteomes" id="UP000323506">
    <property type="component" value="Chromosome A12"/>
</dbReference>
<dbReference type="EMBL" id="CM017699">
    <property type="protein sequence ID" value="TYG88480.1"/>
    <property type="molecule type" value="Genomic_DNA"/>
</dbReference>
<proteinExistence type="predicted"/>
<dbReference type="AlphaFoldDB" id="A0A5D2E5B4"/>
<name>A0A5D2E5B4_GOSDA</name>
<reference evidence="1 2" key="1">
    <citation type="submission" date="2019-06" db="EMBL/GenBank/DDBJ databases">
        <title>WGS assembly of Gossypium darwinii.</title>
        <authorList>
            <person name="Chen Z.J."/>
            <person name="Sreedasyam A."/>
            <person name="Ando A."/>
            <person name="Song Q."/>
            <person name="De L."/>
            <person name="Hulse-Kemp A."/>
            <person name="Ding M."/>
            <person name="Ye W."/>
            <person name="Kirkbride R."/>
            <person name="Jenkins J."/>
            <person name="Plott C."/>
            <person name="Lovell J."/>
            <person name="Lin Y.-M."/>
            <person name="Vaughn R."/>
            <person name="Liu B."/>
            <person name="Li W."/>
            <person name="Simpson S."/>
            <person name="Scheffler B."/>
            <person name="Saski C."/>
            <person name="Grover C."/>
            <person name="Hu G."/>
            <person name="Conover J."/>
            <person name="Carlson J."/>
            <person name="Shu S."/>
            <person name="Boston L."/>
            <person name="Williams M."/>
            <person name="Peterson D."/>
            <person name="Mcgee K."/>
            <person name="Jones D."/>
            <person name="Wendel J."/>
            <person name="Stelly D."/>
            <person name="Grimwood J."/>
            <person name="Schmutz J."/>
        </authorList>
    </citation>
    <scope>NUCLEOTIDE SEQUENCE [LARGE SCALE GENOMIC DNA]</scope>
    <source>
        <strain evidence="1">1808015.09</strain>
    </source>
</reference>
<keyword evidence="2" id="KW-1185">Reference proteome</keyword>
<protein>
    <submittedName>
        <fullName evidence="1">Uncharacterized protein</fullName>
    </submittedName>
</protein>
<gene>
    <name evidence="1" type="ORF">ES288_A12G024700v1</name>
</gene>
<accession>A0A5D2E5B4</accession>